<dbReference type="Proteomes" id="UP000636960">
    <property type="component" value="Unassembled WGS sequence"/>
</dbReference>
<evidence type="ECO:0000313" key="2">
    <source>
        <dbReference type="EMBL" id="GIF00294.1"/>
    </source>
</evidence>
<name>A0A919K874_9ACTN</name>
<evidence type="ECO:0000313" key="3">
    <source>
        <dbReference type="Proteomes" id="UP000636960"/>
    </source>
</evidence>
<protein>
    <submittedName>
        <fullName evidence="2">Uncharacterized protein</fullName>
    </submittedName>
</protein>
<comment type="caution">
    <text evidence="2">The sequence shown here is derived from an EMBL/GenBank/DDBJ whole genome shotgun (WGS) entry which is preliminary data.</text>
</comment>
<evidence type="ECO:0000256" key="1">
    <source>
        <dbReference type="SAM" id="MobiDB-lite"/>
    </source>
</evidence>
<accession>A0A919K874</accession>
<dbReference type="AlphaFoldDB" id="A0A919K874"/>
<proteinExistence type="predicted"/>
<sequence>MGGHRPARLQEQNGENRPLFGRSKVDRNPATLGADLAEDLEPKRCANAAVGHRNTP</sequence>
<reference evidence="2" key="1">
    <citation type="submission" date="2021-01" db="EMBL/GenBank/DDBJ databases">
        <title>Whole genome shotgun sequence of Actinoplanes rishiriensis NBRC 108556.</title>
        <authorList>
            <person name="Komaki H."/>
            <person name="Tamura T."/>
        </authorList>
    </citation>
    <scope>NUCLEOTIDE SEQUENCE</scope>
    <source>
        <strain evidence="2">NBRC 108556</strain>
    </source>
</reference>
<organism evidence="2 3">
    <name type="scientific">Paractinoplanes rishiriensis</name>
    <dbReference type="NCBI Taxonomy" id="1050105"/>
    <lineage>
        <taxon>Bacteria</taxon>
        <taxon>Bacillati</taxon>
        <taxon>Actinomycetota</taxon>
        <taxon>Actinomycetes</taxon>
        <taxon>Micromonosporales</taxon>
        <taxon>Micromonosporaceae</taxon>
        <taxon>Paractinoplanes</taxon>
    </lineage>
</organism>
<gene>
    <name evidence="2" type="ORF">Ari01nite_77580</name>
</gene>
<keyword evidence="3" id="KW-1185">Reference proteome</keyword>
<feature type="region of interest" description="Disordered" evidence="1">
    <location>
        <begin position="1"/>
        <end position="38"/>
    </location>
</feature>
<dbReference type="EMBL" id="BOMV01000082">
    <property type="protein sequence ID" value="GIF00294.1"/>
    <property type="molecule type" value="Genomic_DNA"/>
</dbReference>